<dbReference type="AlphaFoldDB" id="A0A7V5NYK3"/>
<dbReference type="Proteomes" id="UP000886101">
    <property type="component" value="Unassembled WGS sequence"/>
</dbReference>
<dbReference type="InterPro" id="IPR056925">
    <property type="entry name" value="ParE-like"/>
</dbReference>
<sequence length="85" mass="10220">MHKATSRFWKIFEGLPEEVKEKARVRFELLKKDPHHSSLRFKKVGKFWSVRISDSYRALAIKDGKNFIWVWIGTHNDYETIIKRS</sequence>
<comment type="caution">
    <text evidence="2">The sequence shown here is derived from an EMBL/GenBank/DDBJ whole genome shotgun (WGS) entry which is preliminary data.</text>
</comment>
<gene>
    <name evidence="2" type="ORF">ENJ96_02020</name>
</gene>
<evidence type="ECO:0000259" key="1">
    <source>
        <dbReference type="Pfam" id="PF24732"/>
    </source>
</evidence>
<protein>
    <recommendedName>
        <fullName evidence="1">ParE-like toxin domain-containing protein</fullName>
    </recommendedName>
</protein>
<evidence type="ECO:0000313" key="2">
    <source>
        <dbReference type="EMBL" id="HHI96609.1"/>
    </source>
</evidence>
<feature type="domain" description="ParE-like toxin" evidence="1">
    <location>
        <begin position="18"/>
        <end position="79"/>
    </location>
</feature>
<dbReference type="InterPro" id="IPR035093">
    <property type="entry name" value="RelE/ParE_toxin_dom_sf"/>
</dbReference>
<proteinExistence type="predicted"/>
<reference evidence="2" key="1">
    <citation type="journal article" date="2020" name="mSystems">
        <title>Genome- and Community-Level Interaction Insights into Carbon Utilization and Element Cycling Functions of Hydrothermarchaeota in Hydrothermal Sediment.</title>
        <authorList>
            <person name="Zhou Z."/>
            <person name="Liu Y."/>
            <person name="Xu W."/>
            <person name="Pan J."/>
            <person name="Luo Z.H."/>
            <person name="Li M."/>
        </authorList>
    </citation>
    <scope>NUCLEOTIDE SEQUENCE [LARGE SCALE GENOMIC DNA]</scope>
    <source>
        <strain evidence="2">HyVt-533</strain>
    </source>
</reference>
<name>A0A7V5NYK3_9BACT</name>
<accession>A0A7V5NYK3</accession>
<organism evidence="2">
    <name type="scientific">Thermodesulfatator atlanticus</name>
    <dbReference type="NCBI Taxonomy" id="501497"/>
    <lineage>
        <taxon>Bacteria</taxon>
        <taxon>Pseudomonadati</taxon>
        <taxon>Thermodesulfobacteriota</taxon>
        <taxon>Thermodesulfobacteria</taxon>
        <taxon>Thermodesulfobacteriales</taxon>
        <taxon>Thermodesulfatatoraceae</taxon>
        <taxon>Thermodesulfatator</taxon>
    </lineage>
</organism>
<dbReference type="EMBL" id="DROK01000057">
    <property type="protein sequence ID" value="HHI96609.1"/>
    <property type="molecule type" value="Genomic_DNA"/>
</dbReference>
<dbReference type="Pfam" id="PF24732">
    <property type="entry name" value="ParE_like"/>
    <property type="match status" value="1"/>
</dbReference>
<dbReference type="SUPFAM" id="SSF143011">
    <property type="entry name" value="RelE-like"/>
    <property type="match status" value="1"/>
</dbReference>